<reference evidence="1 2" key="2">
    <citation type="journal article" date="2022" name="Mar. Drugs">
        <title>Bioassay-Guided Fractionation Leads to the Detection of Cholic Acid Generated by the Rare Thalassomonas sp.</title>
        <authorList>
            <person name="Pheiffer F."/>
            <person name="Schneider Y.K."/>
            <person name="Hansen E.H."/>
            <person name="Andersen J.H."/>
            <person name="Isaksson J."/>
            <person name="Busche T."/>
            <person name="R C."/>
            <person name="Kalinowski J."/>
            <person name="Zyl L.V."/>
            <person name="Trindade M."/>
        </authorList>
    </citation>
    <scope>NUCLEOTIDE SEQUENCE [LARGE SCALE GENOMIC DNA]</scope>
    <source>
        <strain evidence="1 2">XOM25</strain>
    </source>
</reference>
<evidence type="ECO:0000313" key="2">
    <source>
        <dbReference type="Proteomes" id="UP000032352"/>
    </source>
</evidence>
<evidence type="ECO:0008006" key="3">
    <source>
        <dbReference type="Google" id="ProtNLM"/>
    </source>
</evidence>
<keyword evidence="2" id="KW-1185">Reference proteome</keyword>
<evidence type="ECO:0000313" key="1">
    <source>
        <dbReference type="EMBL" id="WDE06447.1"/>
    </source>
</evidence>
<dbReference type="Proteomes" id="UP000032352">
    <property type="component" value="Chromosome"/>
</dbReference>
<accession>A0AAF0C8H7</accession>
<gene>
    <name evidence="1" type="ORF">SG34_005875</name>
</gene>
<dbReference type="RefSeq" id="WP_044842795.1">
    <property type="nucleotide sequence ID" value="NZ_CP059733.1"/>
</dbReference>
<sequence>MGKRAVVGVLLALSVMFGGCSSIPLSTMMKFSTFDESDFLEIDPRQLRARVRLEQGFTLSAEKSKLEIEIDTLKGRINYLFPLQELSAKVVTQEASLFFTPEPVTEYQLKLTGQAVSAFLALQQEIKAKKPGSYSLSVSTSLGERPENAEEVTMSVLLKLSEGDDYFTLVDNATLALGKASE</sequence>
<dbReference type="AlphaFoldDB" id="A0AAF0C8H7"/>
<dbReference type="PROSITE" id="PS51257">
    <property type="entry name" value="PROKAR_LIPOPROTEIN"/>
    <property type="match status" value="1"/>
</dbReference>
<protein>
    <recommendedName>
        <fullName evidence="3">Lipoprotein</fullName>
    </recommendedName>
</protein>
<organism evidence="1 2">
    <name type="scientific">Thalassomonas viridans</name>
    <dbReference type="NCBI Taxonomy" id="137584"/>
    <lineage>
        <taxon>Bacteria</taxon>
        <taxon>Pseudomonadati</taxon>
        <taxon>Pseudomonadota</taxon>
        <taxon>Gammaproteobacteria</taxon>
        <taxon>Alteromonadales</taxon>
        <taxon>Colwelliaceae</taxon>
        <taxon>Thalassomonas</taxon>
    </lineage>
</organism>
<name>A0AAF0C8H7_9GAMM</name>
<dbReference type="KEGG" id="tvd:SG34_005875"/>
<proteinExistence type="predicted"/>
<dbReference type="EMBL" id="CP059733">
    <property type="protein sequence ID" value="WDE06447.1"/>
    <property type="molecule type" value="Genomic_DNA"/>
</dbReference>
<reference evidence="1 2" key="1">
    <citation type="journal article" date="2015" name="Genome Announc.">
        <title>Draft Genome Sequences of Marine Isolates of Thalassomonas viridans and Thalassomonas actiniarum.</title>
        <authorList>
            <person name="Olonade I."/>
            <person name="van Zyl L.J."/>
            <person name="Trindade M."/>
        </authorList>
    </citation>
    <scope>NUCLEOTIDE SEQUENCE [LARGE SCALE GENOMIC DNA]</scope>
    <source>
        <strain evidence="1 2">XOM25</strain>
    </source>
</reference>